<dbReference type="GO" id="GO:0006139">
    <property type="term" value="P:nucleobase-containing compound metabolic process"/>
    <property type="evidence" value="ECO:0007669"/>
    <property type="project" value="UniProtKB-ARBA"/>
</dbReference>
<dbReference type="PRINTS" id="PR00147">
    <property type="entry name" value="DNAPHOTLYASE"/>
</dbReference>
<dbReference type="InterPro" id="IPR002081">
    <property type="entry name" value="Cryptochrome/DNA_photolyase_1"/>
</dbReference>
<evidence type="ECO:0000259" key="8">
    <source>
        <dbReference type="PROSITE" id="PS51645"/>
    </source>
</evidence>
<feature type="binding site" evidence="5">
    <location>
        <begin position="259"/>
        <end position="266"/>
    </location>
    <ligand>
        <name>FAD</name>
        <dbReference type="ChEBI" id="CHEBI:57692"/>
    </ligand>
</feature>
<dbReference type="InterPro" id="IPR036155">
    <property type="entry name" value="Crypto/Photolyase_N_sf"/>
</dbReference>
<evidence type="ECO:0000313" key="10">
    <source>
        <dbReference type="Proteomes" id="UP000533900"/>
    </source>
</evidence>
<dbReference type="GO" id="GO:0071949">
    <property type="term" value="F:FAD binding"/>
    <property type="evidence" value="ECO:0007669"/>
    <property type="project" value="TreeGrafter"/>
</dbReference>
<dbReference type="Pfam" id="PF00875">
    <property type="entry name" value="DNA_photolyase"/>
    <property type="match status" value="1"/>
</dbReference>
<dbReference type="GO" id="GO:0003904">
    <property type="term" value="F:deoxyribodipyrimidine photo-lyase activity"/>
    <property type="evidence" value="ECO:0007669"/>
    <property type="project" value="TreeGrafter"/>
</dbReference>
<feature type="site" description="Electron transfer via tryptophanyl radical" evidence="6">
    <location>
        <position position="366"/>
    </location>
</feature>
<name>A0A842ITT9_9FLAO</name>
<feature type="site" description="Electron transfer via tryptophanyl radical" evidence="6">
    <location>
        <position position="290"/>
    </location>
</feature>
<dbReference type="InterPro" id="IPR014729">
    <property type="entry name" value="Rossmann-like_a/b/a_fold"/>
</dbReference>
<dbReference type="EMBL" id="JACLCP010000004">
    <property type="protein sequence ID" value="MBC2846185.1"/>
    <property type="molecule type" value="Genomic_DNA"/>
</dbReference>
<dbReference type="InterPro" id="IPR006050">
    <property type="entry name" value="DNA_photolyase_N"/>
</dbReference>
<sequence length="434" mass="51863">MSEKVNIFWFRRDLRIDDNVGFYEALKGDHPVLPIFIFDSEILDKLPKDDARVTFIHETLQEMRKTFQEEHGSSIAMHHGKPFEIYKQLMEDYHIDTVYTNRDYEPYAKERDDSIEKLLNDNDITFQTYKDQVIFEKDEVVKKDGDPYVVYTPYMRTWKEKFKTIDLEIFYTNSYLSNLIEHSRLPNLSLSDIGFEKSSQEIAPYEVTPILIQEYEGTRNFPAKDATSRLGPHLRFGTVSVRKMMKKAIAEKNEIFWQELIWREFFMQILWHFPHTKDKAFKSKYDRIEWRNNEEEFKLWCQGKTGYPLVDAGMRELNKTGFMHNRVRMLVGSFLCKHLLIDWRWGEAYFAEKLHDYEMASNVGNWQWVAGSGVDAAPYFRIFNPTSQIQKFDKEHKYIQKWVPDYQELTYPQPIVDHKEARERCLATYKSALN</sequence>
<dbReference type="SUPFAM" id="SSF48173">
    <property type="entry name" value="Cryptochrome/photolyase FAD-binding domain"/>
    <property type="match status" value="1"/>
</dbReference>
<dbReference type="Gene3D" id="1.10.579.10">
    <property type="entry name" value="DNA Cyclobutane Dipyrimidine Photolyase, subunit A, domain 3"/>
    <property type="match status" value="1"/>
</dbReference>
<dbReference type="PROSITE" id="PS00394">
    <property type="entry name" value="DNA_PHOTOLYASES_1_1"/>
    <property type="match status" value="1"/>
</dbReference>
<reference evidence="9" key="1">
    <citation type="submission" date="2020-08" db="EMBL/GenBank/DDBJ databases">
        <title>Winogradskyella ouciana sp. nov., isolated from the hadal seawater of the Mariana Trench.</title>
        <authorList>
            <person name="He X."/>
        </authorList>
    </citation>
    <scope>NUCLEOTIDE SEQUENCE [LARGE SCALE GENOMIC DNA]</scope>
    <source>
        <strain evidence="9">KCTC 52348</strain>
    </source>
</reference>
<evidence type="ECO:0000256" key="4">
    <source>
        <dbReference type="ARBA" id="ARBA00022991"/>
    </source>
</evidence>
<feature type="domain" description="Photolyase/cryptochrome alpha/beta" evidence="8">
    <location>
        <begin position="4"/>
        <end position="134"/>
    </location>
</feature>
<organism evidence="9 10">
    <name type="scientific">Winogradskyella flava</name>
    <dbReference type="NCBI Taxonomy" id="1884876"/>
    <lineage>
        <taxon>Bacteria</taxon>
        <taxon>Pseudomonadati</taxon>
        <taxon>Bacteroidota</taxon>
        <taxon>Flavobacteriia</taxon>
        <taxon>Flavobacteriales</taxon>
        <taxon>Flavobacteriaceae</taxon>
        <taxon>Winogradskyella</taxon>
    </lineage>
</organism>
<gene>
    <name evidence="9" type="ORF">H7F21_13845</name>
</gene>
<accession>A0A842ITT9</accession>
<comment type="similarity">
    <text evidence="7">Belongs to the DNA photolyase family.</text>
</comment>
<comment type="cofactor">
    <cofactor evidence="5">
        <name>FAD</name>
        <dbReference type="ChEBI" id="CHEBI:57692"/>
    </cofactor>
    <text evidence="5">Binds 1 FAD per subunit.</text>
</comment>
<evidence type="ECO:0000256" key="1">
    <source>
        <dbReference type="ARBA" id="ARBA00001932"/>
    </source>
</evidence>
<keyword evidence="10" id="KW-1185">Reference proteome</keyword>
<dbReference type="SUPFAM" id="SSF52425">
    <property type="entry name" value="Cryptochrome/photolyase, N-terminal domain"/>
    <property type="match status" value="1"/>
</dbReference>
<evidence type="ECO:0000313" key="9">
    <source>
        <dbReference type="EMBL" id="MBC2846185.1"/>
    </source>
</evidence>
<dbReference type="Pfam" id="PF03441">
    <property type="entry name" value="FAD_binding_7"/>
    <property type="match status" value="1"/>
</dbReference>
<dbReference type="Gene3D" id="1.25.40.80">
    <property type="match status" value="1"/>
</dbReference>
<evidence type="ECO:0000256" key="2">
    <source>
        <dbReference type="ARBA" id="ARBA00022630"/>
    </source>
</evidence>
<feature type="site" description="Electron transfer via tryptophanyl radical" evidence="6">
    <location>
        <position position="343"/>
    </location>
</feature>
<protein>
    <submittedName>
        <fullName evidence="9">Deoxyribodipyrimidine photo-lyase</fullName>
    </submittedName>
</protein>
<evidence type="ECO:0000256" key="6">
    <source>
        <dbReference type="PIRSR" id="PIRSR602081-2"/>
    </source>
</evidence>
<feature type="binding site" evidence="5">
    <location>
        <position position="215"/>
    </location>
    <ligand>
        <name>FAD</name>
        <dbReference type="ChEBI" id="CHEBI:57692"/>
    </ligand>
</feature>
<dbReference type="GO" id="GO:0006950">
    <property type="term" value="P:response to stress"/>
    <property type="evidence" value="ECO:0007669"/>
    <property type="project" value="UniProtKB-ARBA"/>
</dbReference>
<dbReference type="PANTHER" id="PTHR11455:SF9">
    <property type="entry name" value="CRYPTOCHROME CIRCADIAN CLOCK 5 ISOFORM X1"/>
    <property type="match status" value="1"/>
</dbReference>
<dbReference type="GO" id="GO:0003677">
    <property type="term" value="F:DNA binding"/>
    <property type="evidence" value="ECO:0007669"/>
    <property type="project" value="TreeGrafter"/>
</dbReference>
<dbReference type="Gene3D" id="3.40.50.620">
    <property type="entry name" value="HUPs"/>
    <property type="match status" value="1"/>
</dbReference>
<dbReference type="AlphaFoldDB" id="A0A842ITT9"/>
<dbReference type="InterPro" id="IPR005101">
    <property type="entry name" value="Cryptochr/Photolyase_FAD-bd"/>
</dbReference>
<evidence type="ECO:0000256" key="3">
    <source>
        <dbReference type="ARBA" id="ARBA00022827"/>
    </source>
</evidence>
<proteinExistence type="inferred from homology"/>
<comment type="cofactor">
    <cofactor evidence="1">
        <name>(6R)-5,10-methylene-5,6,7,8-tetrahydrofolate</name>
        <dbReference type="ChEBI" id="CHEBI:15636"/>
    </cofactor>
</comment>
<dbReference type="GO" id="GO:0009416">
    <property type="term" value="P:response to light stimulus"/>
    <property type="evidence" value="ECO:0007669"/>
    <property type="project" value="TreeGrafter"/>
</dbReference>
<keyword evidence="2 5" id="KW-0285">Flavoprotein</keyword>
<dbReference type="RefSeq" id="WP_185789890.1">
    <property type="nucleotide sequence ID" value="NZ_JACLCP010000004.1"/>
</dbReference>
<keyword evidence="9" id="KW-0456">Lyase</keyword>
<keyword evidence="4 7" id="KW-0157">Chromophore</keyword>
<dbReference type="InterPro" id="IPR018394">
    <property type="entry name" value="DNA_photolyase_1_CS_C"/>
</dbReference>
<keyword evidence="3 5" id="KW-0274">FAD</keyword>
<dbReference type="Proteomes" id="UP000533900">
    <property type="component" value="Unassembled WGS sequence"/>
</dbReference>
<feature type="binding site" evidence="5">
    <location>
        <position position="256"/>
    </location>
    <ligand>
        <name>FAD</name>
        <dbReference type="ChEBI" id="CHEBI:57692"/>
    </ligand>
</feature>
<comment type="caution">
    <text evidence="9">The sequence shown here is derived from an EMBL/GenBank/DDBJ whole genome shotgun (WGS) entry which is preliminary data.</text>
</comment>
<evidence type="ECO:0000256" key="5">
    <source>
        <dbReference type="PIRSR" id="PIRSR602081-1"/>
    </source>
</evidence>
<evidence type="ECO:0000256" key="7">
    <source>
        <dbReference type="RuleBase" id="RU004182"/>
    </source>
</evidence>
<dbReference type="PROSITE" id="PS51645">
    <property type="entry name" value="PHR_CRY_ALPHA_BETA"/>
    <property type="match status" value="1"/>
</dbReference>
<dbReference type="PANTHER" id="PTHR11455">
    <property type="entry name" value="CRYPTOCHROME"/>
    <property type="match status" value="1"/>
</dbReference>
<dbReference type="InterPro" id="IPR036134">
    <property type="entry name" value="Crypto/Photolyase_FAD-like_sf"/>
</dbReference>